<evidence type="ECO:0000313" key="3">
    <source>
        <dbReference type="Proteomes" id="UP000185812"/>
    </source>
</evidence>
<dbReference type="RefSeq" id="WP_072715343.1">
    <property type="nucleotide sequence ID" value="NZ_FRAU01000004.1"/>
</dbReference>
<accession>A0A1M6TQC3</accession>
<keyword evidence="1" id="KW-0812">Transmembrane</keyword>
<protein>
    <recommendedName>
        <fullName evidence="4">Type II secretion system protein GspG C-terminal domain-containing protein</fullName>
    </recommendedName>
</protein>
<dbReference type="Proteomes" id="UP000185812">
    <property type="component" value="Unassembled WGS sequence"/>
</dbReference>
<dbReference type="OrthoDB" id="1524109at2"/>
<reference evidence="3" key="1">
    <citation type="submission" date="2016-11" db="EMBL/GenBank/DDBJ databases">
        <authorList>
            <person name="Varghese N."/>
            <person name="Submissions S."/>
        </authorList>
    </citation>
    <scope>NUCLEOTIDE SEQUENCE [LARGE SCALE GENOMIC DNA]</scope>
    <source>
        <strain evidence="3">DSM 22212</strain>
    </source>
</reference>
<keyword evidence="3" id="KW-1185">Reference proteome</keyword>
<feature type="transmembrane region" description="Helical" evidence="1">
    <location>
        <begin position="7"/>
        <end position="28"/>
    </location>
</feature>
<evidence type="ECO:0000256" key="1">
    <source>
        <dbReference type="SAM" id="Phobius"/>
    </source>
</evidence>
<proteinExistence type="predicted"/>
<dbReference type="AlphaFoldDB" id="A0A1M6TQC3"/>
<name>A0A1M6TQC3_9BACT</name>
<evidence type="ECO:0008006" key="4">
    <source>
        <dbReference type="Google" id="ProtNLM"/>
    </source>
</evidence>
<keyword evidence="1" id="KW-1133">Transmembrane helix</keyword>
<keyword evidence="1" id="KW-0472">Membrane</keyword>
<organism evidence="2 3">
    <name type="scientific">Rhodothermus profundi</name>
    <dbReference type="NCBI Taxonomy" id="633813"/>
    <lineage>
        <taxon>Bacteria</taxon>
        <taxon>Pseudomonadati</taxon>
        <taxon>Rhodothermota</taxon>
        <taxon>Rhodothermia</taxon>
        <taxon>Rhodothermales</taxon>
        <taxon>Rhodothermaceae</taxon>
        <taxon>Rhodothermus</taxon>
    </lineage>
</organism>
<gene>
    <name evidence="2" type="ORF">SAMN04488087_1488</name>
</gene>
<dbReference type="STRING" id="633813.SAMN04488087_1488"/>
<dbReference type="EMBL" id="FRAU01000004">
    <property type="protein sequence ID" value="SHK59144.1"/>
    <property type="molecule type" value="Genomic_DNA"/>
</dbReference>
<evidence type="ECO:0000313" key="2">
    <source>
        <dbReference type="EMBL" id="SHK59144.1"/>
    </source>
</evidence>
<sequence>MATRGHITRLILQIVLGVVIVVLAYYLYLSITEPYEAVRREQELTRLTRDRMSDIRTALIRYELLYDHYPPTLDSLVAWIRQDSFMMAKADSIFGPGFNLDSLIYSPRNGKFEYVVNDTGRVEIYYLKDPASDDYIGSLEPDITKLNAASWE</sequence>